<feature type="signal peptide" evidence="1">
    <location>
        <begin position="1"/>
        <end position="20"/>
    </location>
</feature>
<reference evidence="3 5" key="2">
    <citation type="submission" date="2023-09" db="EMBL/GenBank/DDBJ databases">
        <title>Complete-Gapless Cercospora beticola genome.</title>
        <authorList>
            <person name="Wyatt N.A."/>
            <person name="Spanner R.E."/>
            <person name="Bolton M.D."/>
        </authorList>
    </citation>
    <scope>NUCLEOTIDE SEQUENCE [LARGE SCALE GENOMIC DNA]</scope>
    <source>
        <strain evidence="3">Cb09-40</strain>
    </source>
</reference>
<dbReference type="Proteomes" id="UP001302367">
    <property type="component" value="Chromosome 2"/>
</dbReference>
<name>A0A2G5I020_CERBT</name>
<reference evidence="2 4" key="1">
    <citation type="submission" date="2015-10" db="EMBL/GenBank/DDBJ databases">
        <title>The cercosporin biosynthetic gene cluster was horizontally transferred to several fungal lineages and shown to be expanded in Cercospora beticola based on microsynteny with recipient genomes.</title>
        <authorList>
            <person name="De Jonge R."/>
            <person name="Ebert M.K."/>
            <person name="Suttle J.C."/>
            <person name="Jurick Ii W.M."/>
            <person name="Secor G.A."/>
            <person name="Thomma B.P."/>
            <person name="Van De Peer Y."/>
            <person name="Bolton M.D."/>
        </authorList>
    </citation>
    <scope>NUCLEOTIDE SEQUENCE [LARGE SCALE GENOMIC DNA]</scope>
    <source>
        <strain evidence="2 4">09-40</strain>
    </source>
</reference>
<organism evidence="2 4">
    <name type="scientific">Cercospora beticola</name>
    <name type="common">Sugarbeet leaf spot fungus</name>
    <dbReference type="NCBI Taxonomy" id="122368"/>
    <lineage>
        <taxon>Eukaryota</taxon>
        <taxon>Fungi</taxon>
        <taxon>Dikarya</taxon>
        <taxon>Ascomycota</taxon>
        <taxon>Pezizomycotina</taxon>
        <taxon>Dothideomycetes</taxon>
        <taxon>Dothideomycetidae</taxon>
        <taxon>Mycosphaerellales</taxon>
        <taxon>Mycosphaerellaceae</taxon>
        <taxon>Cercospora</taxon>
    </lineage>
</organism>
<keyword evidence="5" id="KW-1185">Reference proteome</keyword>
<dbReference type="EMBL" id="CP134185">
    <property type="protein sequence ID" value="WPA98400.1"/>
    <property type="molecule type" value="Genomic_DNA"/>
</dbReference>
<evidence type="ECO:0000313" key="5">
    <source>
        <dbReference type="Proteomes" id="UP001302367"/>
    </source>
</evidence>
<dbReference type="Proteomes" id="UP000230605">
    <property type="component" value="Chromosome 2"/>
</dbReference>
<keyword evidence="1" id="KW-0732">Signal</keyword>
<accession>A0A2G5I020</accession>
<dbReference type="EMBL" id="LKMD01000102">
    <property type="protein sequence ID" value="PIA98144.1"/>
    <property type="molecule type" value="Genomic_DNA"/>
</dbReference>
<protein>
    <submittedName>
        <fullName evidence="2">Uncharacterized protein</fullName>
    </submittedName>
</protein>
<dbReference type="AlphaFoldDB" id="A0A2G5I020"/>
<gene>
    <name evidence="2" type="ORF">CB0940_05810</name>
    <name evidence="3" type="ORF">RHO25_003012</name>
</gene>
<proteinExistence type="predicted"/>
<sequence length="149" mass="15646">MQFKNIVASIAAFAVAGVVASPVDVVARAGQAPSKQQVIDSTDAYMKEHAADKLSEADVALINHASAALGDCWCGCPPGPPPYPQFIPGQYCPPSLRWYIGAYTSFPDSHELWDGGFEPKTCVGLINLASCNDGPFSGFNLLSGIGSIL</sequence>
<dbReference type="OrthoDB" id="3646495at2759"/>
<evidence type="ECO:0000313" key="4">
    <source>
        <dbReference type="Proteomes" id="UP000230605"/>
    </source>
</evidence>
<feature type="chain" id="PRO_5013835002" evidence="1">
    <location>
        <begin position="21"/>
        <end position="149"/>
    </location>
</feature>
<evidence type="ECO:0000313" key="2">
    <source>
        <dbReference type="EMBL" id="PIA98144.1"/>
    </source>
</evidence>
<evidence type="ECO:0000256" key="1">
    <source>
        <dbReference type="SAM" id="SignalP"/>
    </source>
</evidence>
<evidence type="ECO:0000313" key="3">
    <source>
        <dbReference type="EMBL" id="WPA98400.1"/>
    </source>
</evidence>